<keyword evidence="2" id="KW-1185">Reference proteome</keyword>
<comment type="caution">
    <text evidence="1">The sequence shown here is derived from an EMBL/GenBank/DDBJ whole genome shotgun (WGS) entry which is preliminary data.</text>
</comment>
<protein>
    <submittedName>
        <fullName evidence="1">Uncharacterized protein</fullName>
    </submittedName>
</protein>
<dbReference type="AlphaFoldDB" id="A0A438LZZ2"/>
<organism evidence="1 2">
    <name type="scientific">Nonomuraea polychroma</name>
    <dbReference type="NCBI Taxonomy" id="46176"/>
    <lineage>
        <taxon>Bacteria</taxon>
        <taxon>Bacillati</taxon>
        <taxon>Actinomycetota</taxon>
        <taxon>Actinomycetes</taxon>
        <taxon>Streptosporangiales</taxon>
        <taxon>Streptosporangiaceae</taxon>
        <taxon>Nonomuraea</taxon>
    </lineage>
</organism>
<evidence type="ECO:0000313" key="2">
    <source>
        <dbReference type="Proteomes" id="UP000284824"/>
    </source>
</evidence>
<name>A0A438LZZ2_9ACTN</name>
<dbReference type="RefSeq" id="WP_127931655.1">
    <property type="nucleotide sequence ID" value="NZ_SAUN01000001.1"/>
</dbReference>
<reference evidence="1 2" key="1">
    <citation type="submission" date="2019-01" db="EMBL/GenBank/DDBJ databases">
        <title>Sequencing the genomes of 1000 actinobacteria strains.</title>
        <authorList>
            <person name="Klenk H.-P."/>
        </authorList>
    </citation>
    <scope>NUCLEOTIDE SEQUENCE [LARGE SCALE GENOMIC DNA]</scope>
    <source>
        <strain evidence="1 2">DSM 43925</strain>
    </source>
</reference>
<dbReference type="Proteomes" id="UP000284824">
    <property type="component" value="Unassembled WGS sequence"/>
</dbReference>
<accession>A0A438LZZ2</accession>
<evidence type="ECO:0000313" key="1">
    <source>
        <dbReference type="EMBL" id="RVX39115.1"/>
    </source>
</evidence>
<dbReference type="OrthoDB" id="3477835at2"/>
<gene>
    <name evidence="1" type="ORF">EDD27_1457</name>
</gene>
<proteinExistence type="predicted"/>
<sequence>MAATIRLSSDGPHSDEYTRQVADALSESVRVLNHATATGAGLASPATVYDVLGRASATIAGFDQLLRQIGKRLQRHLASGRLGDDHGDPASTVEQTLAELAAARQAAHTLTRRLERAFNATASLHLMDESEN</sequence>
<dbReference type="EMBL" id="SAUN01000001">
    <property type="protein sequence ID" value="RVX39115.1"/>
    <property type="molecule type" value="Genomic_DNA"/>
</dbReference>